<dbReference type="Proteomes" id="UP001501563">
    <property type="component" value="Unassembled WGS sequence"/>
</dbReference>
<protein>
    <submittedName>
        <fullName evidence="1">Uncharacterized protein</fullName>
    </submittedName>
</protein>
<reference evidence="2" key="1">
    <citation type="journal article" date="2019" name="Int. J. Syst. Evol. Microbiol.">
        <title>The Global Catalogue of Microorganisms (GCM) 10K type strain sequencing project: providing services to taxonomists for standard genome sequencing and annotation.</title>
        <authorList>
            <consortium name="The Broad Institute Genomics Platform"/>
            <consortium name="The Broad Institute Genome Sequencing Center for Infectious Disease"/>
            <person name="Wu L."/>
            <person name="Ma J."/>
        </authorList>
    </citation>
    <scope>NUCLEOTIDE SEQUENCE [LARGE SCALE GENOMIC DNA]</scope>
    <source>
        <strain evidence="2">JCM 16578</strain>
    </source>
</reference>
<comment type="caution">
    <text evidence="1">The sequence shown here is derived from an EMBL/GenBank/DDBJ whole genome shotgun (WGS) entry which is preliminary data.</text>
</comment>
<evidence type="ECO:0000313" key="2">
    <source>
        <dbReference type="Proteomes" id="UP001501563"/>
    </source>
</evidence>
<name>A0ABP7LF01_9ACTN</name>
<evidence type="ECO:0000313" key="1">
    <source>
        <dbReference type="EMBL" id="GAA3900664.1"/>
    </source>
</evidence>
<accession>A0ABP7LF01</accession>
<proteinExistence type="predicted"/>
<gene>
    <name evidence="1" type="ORF">GCM10022207_81780</name>
</gene>
<dbReference type="EMBL" id="BAAAZA010000045">
    <property type="protein sequence ID" value="GAA3900664.1"/>
    <property type="molecule type" value="Genomic_DNA"/>
</dbReference>
<sequence length="216" mass="23691">MVTGSKDGDCKAATTVSTIEVNPRRSTFVGLSSHNCSSLIIAPDKLVPLRHRPAAPSKSVTRERPRVIEHVHKSSAPHHRTVLVSTMHITALPHPQEATHARNAAGSSPYLPSHAGDTVALNRREEDEQLWVPWRPAGTRLRNTQPGRNSHHQNGHRYLNGARTSLAPNVTHNLHSGCTGNKPFWCPNAVHDFATITNVPRPRPSYHAPGSREPGH</sequence>
<keyword evidence="2" id="KW-1185">Reference proteome</keyword>
<organism evidence="1 2">
    <name type="scientific">Streptomyces lannensis</name>
    <dbReference type="NCBI Taxonomy" id="766498"/>
    <lineage>
        <taxon>Bacteria</taxon>
        <taxon>Bacillati</taxon>
        <taxon>Actinomycetota</taxon>
        <taxon>Actinomycetes</taxon>
        <taxon>Kitasatosporales</taxon>
        <taxon>Streptomycetaceae</taxon>
        <taxon>Streptomyces</taxon>
    </lineage>
</organism>